<reference evidence="6 7" key="1">
    <citation type="submission" date="2019-09" db="EMBL/GenBank/DDBJ databases">
        <title>Bird 10,000 Genomes (B10K) Project - Family phase.</title>
        <authorList>
            <person name="Zhang G."/>
        </authorList>
    </citation>
    <scope>NUCLEOTIDE SEQUENCE [LARGE SCALE GENOMIC DNA]</scope>
    <source>
        <strain evidence="6">B10K-DU-029-51</strain>
    </source>
</reference>
<dbReference type="PANTHER" id="PTHR23192:SF37">
    <property type="entry name" value="OLFACTOMEDIN-LIKE PROTEIN 2B"/>
    <property type="match status" value="1"/>
</dbReference>
<sequence length="719" mass="79389">LLCLAALGAGCRAGTPPAGTAGPSAEPLQDEADNQENILSQLLGDYDKVKAVSEGSDCRCKCLVRPLGRGACQRINEGAFRAEDFYTVETITSGPSCKCACVAPPSALNPCEGDFRLKKLREADSNDLKLSSIVEMLESAFYGLDLLKLHSVTTKLVGRVEKLEEGMSRNFTQEGPRAGASGEEDLQDPPGRENCSRLLSNSLADIESSLQRDAEAAYTHSEGKYEERFLKDETISQQINSVESLPELHLSLEDKKPEQLLQRKLRVRSRPPSKPTIVRGVTYYKAQSSESENDIEEQPDELFSGDNTVDLLIEDQLLRPSSRAGEAVRKPSPVGWPPTPGSAPTTLPAAGTAVTATVPLSPATLDPTAVSRLTPSPETVTAPAGLLEEGTPQLPAALASTVVATAMENLPTATPAGGWGDMESSPGAWVQANTPATPVSPAVPATPKEGLEEEDIRNIIGRCKDTLSTISGPTTQNTYGRNEGAWMKDPLAREERIYVTNYYYGNTLVEFRNLDNFKQGRWSNSYKLPYSWIGTGHVVYNGSFYYNRAFTRNIIKYDLKQRYVAAWAMLHDVAYEESTPWRWRGHSDVDFAVDENGLWVIYPAISYEGFNQEVIVLSKLNAADLSTQKETTWRTGLRKNFYGNCFVICGVLYAVDSYNKRNANISYAFDTHTNTQIIPRLLFENEYAYTTQIDYNPKDRLLYAWDNGHQVTYHVIFAY</sequence>
<dbReference type="PROSITE" id="PS51132">
    <property type="entry name" value="OLF"/>
    <property type="match status" value="1"/>
</dbReference>
<evidence type="ECO:0000256" key="3">
    <source>
        <dbReference type="PROSITE-ProRule" id="PRU00446"/>
    </source>
</evidence>
<dbReference type="GO" id="GO:0007165">
    <property type="term" value="P:signal transduction"/>
    <property type="evidence" value="ECO:0007669"/>
    <property type="project" value="TreeGrafter"/>
</dbReference>
<dbReference type="Proteomes" id="UP000570592">
    <property type="component" value="Unassembled WGS sequence"/>
</dbReference>
<evidence type="ECO:0000313" key="6">
    <source>
        <dbReference type="EMBL" id="NXU15942.1"/>
    </source>
</evidence>
<dbReference type="EMBL" id="VZTX01020108">
    <property type="protein sequence ID" value="NXU15942.1"/>
    <property type="molecule type" value="Genomic_DNA"/>
</dbReference>
<dbReference type="Pfam" id="PF02191">
    <property type="entry name" value="OLF"/>
    <property type="match status" value="1"/>
</dbReference>
<dbReference type="InterPro" id="IPR050605">
    <property type="entry name" value="Olfactomedin-like_domain"/>
</dbReference>
<name>A0A7L3IEK8_9PASS</name>
<accession>A0A7L3IEK8</accession>
<feature type="non-terminal residue" evidence="6">
    <location>
        <position position="1"/>
    </location>
</feature>
<dbReference type="PANTHER" id="PTHR23192">
    <property type="entry name" value="OLFACTOMEDIN-RELATED"/>
    <property type="match status" value="1"/>
</dbReference>
<evidence type="ECO:0000256" key="2">
    <source>
        <dbReference type="ARBA" id="ARBA00022525"/>
    </source>
</evidence>
<feature type="non-terminal residue" evidence="6">
    <location>
        <position position="719"/>
    </location>
</feature>
<comment type="subcellular location">
    <subcellularLocation>
        <location evidence="1">Secreted</location>
    </subcellularLocation>
</comment>
<protein>
    <submittedName>
        <fullName evidence="6">OLM2B protein</fullName>
    </submittedName>
</protein>
<evidence type="ECO:0000256" key="4">
    <source>
        <dbReference type="SAM" id="MobiDB-lite"/>
    </source>
</evidence>
<organism evidence="6 7">
    <name type="scientific">Pardalotus punctatus</name>
    <name type="common">spotted pardalote</name>
    <dbReference type="NCBI Taxonomy" id="254575"/>
    <lineage>
        <taxon>Eukaryota</taxon>
        <taxon>Metazoa</taxon>
        <taxon>Chordata</taxon>
        <taxon>Craniata</taxon>
        <taxon>Vertebrata</taxon>
        <taxon>Euteleostomi</taxon>
        <taxon>Archelosauria</taxon>
        <taxon>Archosauria</taxon>
        <taxon>Dinosauria</taxon>
        <taxon>Saurischia</taxon>
        <taxon>Theropoda</taxon>
        <taxon>Coelurosauria</taxon>
        <taxon>Aves</taxon>
        <taxon>Neognathae</taxon>
        <taxon>Neoaves</taxon>
        <taxon>Telluraves</taxon>
        <taxon>Australaves</taxon>
        <taxon>Passeriformes</taxon>
        <taxon>Meliphagoidea</taxon>
        <taxon>Pardalotidae</taxon>
        <taxon>Pardalotus</taxon>
    </lineage>
</organism>
<feature type="region of interest" description="Disordered" evidence="4">
    <location>
        <begin position="167"/>
        <end position="192"/>
    </location>
</feature>
<proteinExistence type="predicted"/>
<feature type="region of interest" description="Disordered" evidence="4">
    <location>
        <begin position="318"/>
        <end position="348"/>
    </location>
</feature>
<keyword evidence="7" id="KW-1185">Reference proteome</keyword>
<gene>
    <name evidence="6" type="primary">Olfml2b</name>
    <name evidence="6" type="ORF">PARPUN_R02381</name>
</gene>
<comment type="caution">
    <text evidence="6">The sequence shown here is derived from an EMBL/GenBank/DDBJ whole genome shotgun (WGS) entry which is preliminary data.</text>
</comment>
<evidence type="ECO:0000256" key="1">
    <source>
        <dbReference type="ARBA" id="ARBA00004613"/>
    </source>
</evidence>
<dbReference type="GO" id="GO:0005615">
    <property type="term" value="C:extracellular space"/>
    <property type="evidence" value="ECO:0007669"/>
    <property type="project" value="TreeGrafter"/>
</dbReference>
<feature type="domain" description="Olfactomedin-like" evidence="5">
    <location>
        <begin position="462"/>
        <end position="719"/>
    </location>
</feature>
<dbReference type="InterPro" id="IPR003112">
    <property type="entry name" value="Olfac-like_dom"/>
</dbReference>
<keyword evidence="2" id="KW-0964">Secreted</keyword>
<dbReference type="SMART" id="SM00284">
    <property type="entry name" value="OLF"/>
    <property type="match status" value="1"/>
</dbReference>
<evidence type="ECO:0000313" key="7">
    <source>
        <dbReference type="Proteomes" id="UP000570592"/>
    </source>
</evidence>
<dbReference type="AlphaFoldDB" id="A0A7L3IEK8"/>
<evidence type="ECO:0000259" key="5">
    <source>
        <dbReference type="PROSITE" id="PS51132"/>
    </source>
</evidence>
<comment type="caution">
    <text evidence="3">Lacks conserved residue(s) required for the propagation of feature annotation.</text>
</comment>